<dbReference type="PANTHER" id="PTHR43874">
    <property type="entry name" value="TWO-COMPONENT RESPONSE REGULATOR"/>
    <property type="match status" value="1"/>
</dbReference>
<evidence type="ECO:0000259" key="15">
    <source>
        <dbReference type="PROSITE" id="PS50110"/>
    </source>
</evidence>
<gene>
    <name evidence="17" type="ORF">MANES_16G127500v8</name>
</gene>
<evidence type="ECO:0000256" key="11">
    <source>
        <dbReference type="ARBA" id="ARBA00061767"/>
    </source>
</evidence>
<organism evidence="17 18">
    <name type="scientific">Manihot esculenta</name>
    <name type="common">Cassava</name>
    <name type="synonym">Jatropha manihot</name>
    <dbReference type="NCBI Taxonomy" id="3983"/>
    <lineage>
        <taxon>Eukaryota</taxon>
        <taxon>Viridiplantae</taxon>
        <taxon>Streptophyta</taxon>
        <taxon>Embryophyta</taxon>
        <taxon>Tracheophyta</taxon>
        <taxon>Spermatophyta</taxon>
        <taxon>Magnoliopsida</taxon>
        <taxon>eudicotyledons</taxon>
        <taxon>Gunneridae</taxon>
        <taxon>Pentapetalae</taxon>
        <taxon>rosids</taxon>
        <taxon>fabids</taxon>
        <taxon>Malpighiales</taxon>
        <taxon>Euphorbiaceae</taxon>
        <taxon>Crotonoideae</taxon>
        <taxon>Manihoteae</taxon>
        <taxon>Manihot</taxon>
    </lineage>
</organism>
<protein>
    <recommendedName>
        <fullName evidence="12">Two-component response regulator</fullName>
    </recommendedName>
</protein>
<keyword evidence="18" id="KW-1185">Reference proteome</keyword>
<dbReference type="PROSITE" id="PS50110">
    <property type="entry name" value="RESPONSE_REGULATORY"/>
    <property type="match status" value="1"/>
</dbReference>
<comment type="similarity">
    <text evidence="2">Belongs to the ARR family. Type-B subfamily.</text>
</comment>
<dbReference type="CDD" id="cd17584">
    <property type="entry name" value="REC_typeB_ARR-like"/>
    <property type="match status" value="1"/>
</dbReference>
<feature type="compositionally biased region" description="Acidic residues" evidence="14">
    <location>
        <begin position="173"/>
        <end position="189"/>
    </location>
</feature>
<dbReference type="GO" id="GO:0010082">
    <property type="term" value="P:regulation of root meristem growth"/>
    <property type="evidence" value="ECO:0007669"/>
    <property type="project" value="UniProtKB-ARBA"/>
</dbReference>
<dbReference type="OrthoDB" id="60033at2759"/>
<dbReference type="GO" id="GO:0005634">
    <property type="term" value="C:nucleus"/>
    <property type="evidence" value="ECO:0007669"/>
    <property type="project" value="UniProtKB-SubCell"/>
</dbReference>
<dbReference type="SUPFAM" id="SSF46689">
    <property type="entry name" value="Homeodomain-like"/>
    <property type="match status" value="1"/>
</dbReference>
<dbReference type="InterPro" id="IPR006447">
    <property type="entry name" value="Myb_dom_plants"/>
</dbReference>
<dbReference type="FunFam" id="1.10.10.60:FF:000007">
    <property type="entry name" value="Two-component response regulator"/>
    <property type="match status" value="1"/>
</dbReference>
<dbReference type="AlphaFoldDB" id="A0A2C9UB52"/>
<dbReference type="Pfam" id="PF00249">
    <property type="entry name" value="Myb_DNA-binding"/>
    <property type="match status" value="1"/>
</dbReference>
<keyword evidence="3 13" id="KW-0597">Phosphoprotein</keyword>
<feature type="region of interest" description="Disordered" evidence="14">
    <location>
        <begin position="141"/>
        <end position="194"/>
    </location>
</feature>
<dbReference type="Pfam" id="PF00072">
    <property type="entry name" value="Response_reg"/>
    <property type="match status" value="1"/>
</dbReference>
<dbReference type="GO" id="GO:1990110">
    <property type="term" value="P:callus formation"/>
    <property type="evidence" value="ECO:0007669"/>
    <property type="project" value="UniProtKB-ARBA"/>
</dbReference>
<keyword evidence="8 12" id="KW-0010">Activator</keyword>
<dbReference type="GO" id="GO:0009414">
    <property type="term" value="P:response to water deprivation"/>
    <property type="evidence" value="ECO:0007669"/>
    <property type="project" value="UniProtKB-ARBA"/>
</dbReference>
<reference evidence="18" key="1">
    <citation type="journal article" date="2016" name="Nat. Biotechnol.">
        <title>Sequencing wild and cultivated cassava and related species reveals extensive interspecific hybridization and genetic diversity.</title>
        <authorList>
            <person name="Bredeson J.V."/>
            <person name="Lyons J.B."/>
            <person name="Prochnik S.E."/>
            <person name="Wu G.A."/>
            <person name="Ha C.M."/>
            <person name="Edsinger-Gonzales E."/>
            <person name="Grimwood J."/>
            <person name="Schmutz J."/>
            <person name="Rabbi I.Y."/>
            <person name="Egesi C."/>
            <person name="Nauluvula P."/>
            <person name="Lebot V."/>
            <person name="Ndunguru J."/>
            <person name="Mkamilo G."/>
            <person name="Bart R.S."/>
            <person name="Setter T.L."/>
            <person name="Gleadow R.M."/>
            <person name="Kulakow P."/>
            <person name="Ferguson M.E."/>
            <person name="Rounsley S."/>
            <person name="Rokhsar D.S."/>
        </authorList>
    </citation>
    <scope>NUCLEOTIDE SEQUENCE [LARGE SCALE GENOMIC DNA]</scope>
    <source>
        <strain evidence="18">cv. AM560-2</strain>
    </source>
</reference>
<dbReference type="InterPro" id="IPR001789">
    <property type="entry name" value="Sig_transdc_resp-reg_receiver"/>
</dbReference>
<evidence type="ECO:0000256" key="12">
    <source>
        <dbReference type="PIRNR" id="PIRNR036392"/>
    </source>
</evidence>
<evidence type="ECO:0000256" key="13">
    <source>
        <dbReference type="PROSITE-ProRule" id="PRU00169"/>
    </source>
</evidence>
<keyword evidence="6 12" id="KW-0805">Transcription regulation</keyword>
<evidence type="ECO:0000259" key="16">
    <source>
        <dbReference type="PROSITE" id="PS51294"/>
    </source>
</evidence>
<dbReference type="GO" id="GO:0080113">
    <property type="term" value="P:regulation of seed growth"/>
    <property type="evidence" value="ECO:0007669"/>
    <property type="project" value="UniProtKB-ARBA"/>
</dbReference>
<dbReference type="GO" id="GO:0003677">
    <property type="term" value="F:DNA binding"/>
    <property type="evidence" value="ECO:0007669"/>
    <property type="project" value="UniProtKB-KW"/>
</dbReference>
<evidence type="ECO:0000256" key="5">
    <source>
        <dbReference type="ARBA" id="ARBA00023012"/>
    </source>
</evidence>
<comment type="subunit">
    <text evidence="11">Binds the target DNA as a monomer.</text>
</comment>
<evidence type="ECO:0000256" key="4">
    <source>
        <dbReference type="ARBA" id="ARBA00022864"/>
    </source>
</evidence>
<dbReference type="InterPro" id="IPR045279">
    <property type="entry name" value="ARR-like"/>
</dbReference>
<dbReference type="NCBIfam" id="TIGR01557">
    <property type="entry name" value="myb_SHAQKYF"/>
    <property type="match status" value="1"/>
</dbReference>
<evidence type="ECO:0000313" key="18">
    <source>
        <dbReference type="Proteomes" id="UP000091857"/>
    </source>
</evidence>
<dbReference type="SMART" id="SM00448">
    <property type="entry name" value="REC"/>
    <property type="match status" value="1"/>
</dbReference>
<evidence type="ECO:0000313" key="17">
    <source>
        <dbReference type="EMBL" id="OAY27466.1"/>
    </source>
</evidence>
<dbReference type="GO" id="GO:0031537">
    <property type="term" value="P:regulation of anthocyanin metabolic process"/>
    <property type="evidence" value="ECO:0007669"/>
    <property type="project" value="UniProtKB-ARBA"/>
</dbReference>
<dbReference type="GO" id="GO:0009736">
    <property type="term" value="P:cytokinin-activated signaling pathway"/>
    <property type="evidence" value="ECO:0007669"/>
    <property type="project" value="UniProtKB-KW"/>
</dbReference>
<evidence type="ECO:0000256" key="14">
    <source>
        <dbReference type="SAM" id="MobiDB-lite"/>
    </source>
</evidence>
<evidence type="ECO:0000256" key="10">
    <source>
        <dbReference type="ARBA" id="ARBA00023242"/>
    </source>
</evidence>
<dbReference type="PANTHER" id="PTHR43874:SF208">
    <property type="entry name" value="TWO-COMPONENT RESPONSE REGULATOR ARR18"/>
    <property type="match status" value="1"/>
</dbReference>
<dbReference type="GO" id="GO:0010380">
    <property type="term" value="P:regulation of chlorophyll biosynthetic process"/>
    <property type="evidence" value="ECO:0007669"/>
    <property type="project" value="UniProtKB-ARBA"/>
</dbReference>
<dbReference type="InterPro" id="IPR017930">
    <property type="entry name" value="Myb_dom"/>
</dbReference>
<evidence type="ECO:0000256" key="2">
    <source>
        <dbReference type="ARBA" id="ARBA00006015"/>
    </source>
</evidence>
<dbReference type="InterPro" id="IPR011006">
    <property type="entry name" value="CheY-like_superfamily"/>
</dbReference>
<keyword evidence="7 12" id="KW-0238">DNA-binding</keyword>
<dbReference type="GO" id="GO:0010492">
    <property type="term" value="P:maintenance of shoot apical meristem identity"/>
    <property type="evidence" value="ECO:0007669"/>
    <property type="project" value="UniProtKB-ARBA"/>
</dbReference>
<evidence type="ECO:0000256" key="6">
    <source>
        <dbReference type="ARBA" id="ARBA00023015"/>
    </source>
</evidence>
<dbReference type="GO" id="GO:0080036">
    <property type="term" value="P:regulation of cytokinin-activated signaling pathway"/>
    <property type="evidence" value="ECO:0007669"/>
    <property type="project" value="UniProtKB-ARBA"/>
</dbReference>
<keyword evidence="10 12" id="KW-0539">Nucleus</keyword>
<dbReference type="PIRSF" id="PIRSF036392">
    <property type="entry name" value="RR_ARR_type-B"/>
    <property type="match status" value="1"/>
</dbReference>
<sequence>MTVEQGIGEPRDQFPIGMRVLAVDDDPTCLLLLETLLRRCQYHVTTTSQAIAALKMLRENKNNFDLVISDVHMPDMDGFKLLELVGLEMDLPVIMLSANSDPKLVMKGITHGACDYLLKPVRMEELKNIWQHVIRRRKFNNKDQNNFANQDKHHGSGEAGADQKLNKKRKDQNEEEDEDRDDNEHENEDPTTQKKPRVVWSVELHRKFVAAVNQLGIDKAVPKKILDLMNVEKLTRENVASHLQKYRLYLKRISTVANQQANMVAALGSTDSPYLQMGSVNGIGFPNLAGTGQFHAAAFRSLPPSGMLGRLNSPAALGMRSLATTGVIQLGPLQTASHLTNNQSQFQSIVHSGNDGNVLQGMPMSLEVDQIPPSNGVTYIRELPTEVNDTTTFSVSNGFPDANIMAGSSNGGFLGVPNKPLMLEGSAQEAQDGQKFGKQSSLAVTAFDSGYSSNFLDQSRCNDSWSSAVQSTGVQSNSFGLNDCFKQATLHPSNIRDSMSTMALQSGNNLSHVSSISTVLTHLQDSKADLQCQVASIRSNAGQIIANAPQGWDDQRQDAPYPSNAVCSSINSAIPNHGTGNPMGRSLDPNSAIFHRTKSFNSARQSDLVDPFLLKHSEVDNLAMESLMRSDEGYVIGQQKPQGSYFSNNFGSLEDLESVMVKQEQDKVTITEGELGFGSYSIRKCM</sequence>
<dbReference type="GO" id="GO:0003700">
    <property type="term" value="F:DNA-binding transcription factor activity"/>
    <property type="evidence" value="ECO:0007669"/>
    <property type="project" value="UniProtKB-UniRule"/>
</dbReference>
<dbReference type="GO" id="GO:0080022">
    <property type="term" value="P:primary root development"/>
    <property type="evidence" value="ECO:0007669"/>
    <property type="project" value="UniProtKB-ARBA"/>
</dbReference>
<dbReference type="FunFam" id="3.40.50.2300:FF:000132">
    <property type="entry name" value="Two-component response regulator"/>
    <property type="match status" value="1"/>
</dbReference>
<dbReference type="STRING" id="3983.A0A2C9UB52"/>
<evidence type="ECO:0000256" key="3">
    <source>
        <dbReference type="ARBA" id="ARBA00022553"/>
    </source>
</evidence>
<name>A0A2C9UB52_MANES</name>
<dbReference type="Gene3D" id="3.40.50.2300">
    <property type="match status" value="1"/>
</dbReference>
<feature type="domain" description="HTH myb-type" evidence="16">
    <location>
        <begin position="192"/>
        <end position="251"/>
    </location>
</feature>
<comment type="subcellular location">
    <subcellularLocation>
        <location evidence="1 12">Nucleus</location>
    </subcellularLocation>
</comment>
<dbReference type="SUPFAM" id="SSF52172">
    <property type="entry name" value="CheY-like"/>
    <property type="match status" value="1"/>
</dbReference>
<evidence type="ECO:0000256" key="9">
    <source>
        <dbReference type="ARBA" id="ARBA00023163"/>
    </source>
</evidence>
<dbReference type="PROSITE" id="PS51294">
    <property type="entry name" value="HTH_MYB"/>
    <property type="match status" value="1"/>
</dbReference>
<accession>A0A2C9UB52</accession>
<dbReference type="InterPro" id="IPR009057">
    <property type="entry name" value="Homeodomain-like_sf"/>
</dbReference>
<comment type="caution">
    <text evidence="17">The sequence shown here is derived from an EMBL/GenBank/DDBJ whole genome shotgun (WGS) entry which is preliminary data.</text>
</comment>
<dbReference type="GO" id="GO:0000160">
    <property type="term" value="P:phosphorelay signal transduction system"/>
    <property type="evidence" value="ECO:0007669"/>
    <property type="project" value="UniProtKB-KW"/>
</dbReference>
<dbReference type="Gramene" id="Manes.16G127500.1.v8.1">
    <property type="protein sequence ID" value="Manes.16G127500.1.v8.1.CDS"/>
    <property type="gene ID" value="Manes.16G127500.v8.1"/>
</dbReference>
<evidence type="ECO:0000256" key="7">
    <source>
        <dbReference type="ARBA" id="ARBA00023125"/>
    </source>
</evidence>
<evidence type="ECO:0000256" key="1">
    <source>
        <dbReference type="ARBA" id="ARBA00004123"/>
    </source>
</evidence>
<feature type="modified residue" description="4-aspartylphosphate" evidence="13">
    <location>
        <position position="70"/>
    </location>
</feature>
<evidence type="ECO:0000256" key="8">
    <source>
        <dbReference type="ARBA" id="ARBA00023159"/>
    </source>
</evidence>
<dbReference type="EMBL" id="CM004402">
    <property type="protein sequence ID" value="OAY27466.1"/>
    <property type="molecule type" value="Genomic_DNA"/>
</dbReference>
<dbReference type="SMR" id="A0A2C9UB52"/>
<dbReference type="OMA" id="FGCNGYS"/>
<dbReference type="Proteomes" id="UP000091857">
    <property type="component" value="Chromosome 16"/>
</dbReference>
<comment type="function">
    <text evidence="12">Transcriptional activator that binds specific DNA sequence.</text>
</comment>
<keyword evidence="9 12" id="KW-0804">Transcription</keyword>
<dbReference type="InterPro" id="IPR017053">
    <property type="entry name" value="Response_reg_B-typ_pln"/>
</dbReference>
<dbReference type="Gene3D" id="1.10.10.60">
    <property type="entry name" value="Homeodomain-like"/>
    <property type="match status" value="1"/>
</dbReference>
<feature type="domain" description="Response regulatory" evidence="15">
    <location>
        <begin position="19"/>
        <end position="134"/>
    </location>
</feature>
<proteinExistence type="inferred from homology"/>
<dbReference type="InterPro" id="IPR001005">
    <property type="entry name" value="SANT/Myb"/>
</dbReference>
<keyword evidence="4" id="KW-0932">Cytokinin signaling pathway</keyword>
<keyword evidence="5 12" id="KW-0902">Two-component regulatory system</keyword>